<dbReference type="KEGG" id="lth:KLTH0H13882g"/>
<keyword evidence="2" id="KW-1185">Reference proteome</keyword>
<organism evidence="1 2">
    <name type="scientific">Lachancea thermotolerans (strain ATCC 56472 / CBS 6340 / NRRL Y-8284)</name>
    <name type="common">Yeast</name>
    <name type="synonym">Kluyveromyces thermotolerans</name>
    <dbReference type="NCBI Taxonomy" id="559295"/>
    <lineage>
        <taxon>Eukaryota</taxon>
        <taxon>Fungi</taxon>
        <taxon>Dikarya</taxon>
        <taxon>Ascomycota</taxon>
        <taxon>Saccharomycotina</taxon>
        <taxon>Saccharomycetes</taxon>
        <taxon>Saccharomycetales</taxon>
        <taxon>Saccharomycetaceae</taxon>
        <taxon>Lachancea</taxon>
    </lineage>
</organism>
<dbReference type="GeneID" id="8294821"/>
<dbReference type="STRING" id="559295.C5E3I7"/>
<dbReference type="Gene3D" id="3.40.1190.20">
    <property type="match status" value="1"/>
</dbReference>
<reference evidence="1 2" key="1">
    <citation type="journal article" date="2009" name="Genome Res.">
        <title>Comparative genomics of protoploid Saccharomycetaceae.</title>
        <authorList>
            <consortium name="The Genolevures Consortium"/>
            <person name="Souciet J.-L."/>
            <person name="Dujon B."/>
            <person name="Gaillardin C."/>
            <person name="Johnston M."/>
            <person name="Baret P.V."/>
            <person name="Cliften P."/>
            <person name="Sherman D.J."/>
            <person name="Weissenbach J."/>
            <person name="Westhof E."/>
            <person name="Wincker P."/>
            <person name="Jubin C."/>
            <person name="Poulain J."/>
            <person name="Barbe V."/>
            <person name="Segurens B."/>
            <person name="Artiguenave F."/>
            <person name="Anthouard V."/>
            <person name="Vacherie B."/>
            <person name="Val M.-E."/>
            <person name="Fulton R.S."/>
            <person name="Minx P."/>
            <person name="Wilson R."/>
            <person name="Durrens P."/>
            <person name="Jean G."/>
            <person name="Marck C."/>
            <person name="Martin T."/>
            <person name="Nikolski M."/>
            <person name="Rolland T."/>
            <person name="Seret M.-L."/>
            <person name="Casaregola S."/>
            <person name="Despons L."/>
            <person name="Fairhead C."/>
            <person name="Fischer G."/>
            <person name="Lafontaine I."/>
            <person name="Leh V."/>
            <person name="Lemaire M."/>
            <person name="de Montigny J."/>
            <person name="Neuveglise C."/>
            <person name="Thierry A."/>
            <person name="Blanc-Lenfle I."/>
            <person name="Bleykasten C."/>
            <person name="Diffels J."/>
            <person name="Fritsch E."/>
            <person name="Frangeul L."/>
            <person name="Goeffon A."/>
            <person name="Jauniaux N."/>
            <person name="Kachouri-Lafond R."/>
            <person name="Payen C."/>
            <person name="Potier S."/>
            <person name="Pribylova L."/>
            <person name="Ozanne C."/>
            <person name="Richard G.-F."/>
            <person name="Sacerdot C."/>
            <person name="Straub M.-L."/>
            <person name="Talla E."/>
        </authorList>
    </citation>
    <scope>NUCLEOTIDE SEQUENCE [LARGE SCALE GENOMIC DNA]</scope>
    <source>
        <strain evidence="2">ATCC 56472 / CBS 6340 / NRRL Y-8284</strain>
    </source>
</reference>
<gene>
    <name evidence="1" type="ordered locus">KLTH0H13882g</name>
</gene>
<dbReference type="Proteomes" id="UP000002036">
    <property type="component" value="Chromosome H"/>
</dbReference>
<protein>
    <submittedName>
        <fullName evidence="1">KLTH0H13882p</fullName>
    </submittedName>
</protein>
<dbReference type="FunCoup" id="C5E3I7">
    <property type="interactions" value="38"/>
</dbReference>
<dbReference type="eggNOG" id="ENOG502RXN8">
    <property type="taxonomic scope" value="Eukaryota"/>
</dbReference>
<evidence type="ECO:0000313" key="1">
    <source>
        <dbReference type="EMBL" id="CAR30598.1"/>
    </source>
</evidence>
<dbReference type="PANTHER" id="PTHR47098:SF2">
    <property type="entry name" value="PROTEIN MAK32"/>
    <property type="match status" value="1"/>
</dbReference>
<dbReference type="HOGENOM" id="CLU_032834_0_0_1"/>
<dbReference type="SUPFAM" id="SSF53613">
    <property type="entry name" value="Ribokinase-like"/>
    <property type="match status" value="1"/>
</dbReference>
<evidence type="ECO:0000313" key="2">
    <source>
        <dbReference type="Proteomes" id="UP000002036"/>
    </source>
</evidence>
<dbReference type="PANTHER" id="PTHR47098">
    <property type="entry name" value="PROTEIN MAK32"/>
    <property type="match status" value="1"/>
</dbReference>
<proteinExistence type="predicted"/>
<sequence>MGLFTTNGMFILDEIYTSDESFHDVVGGGGMFAILGASIVASAYELSRQLRWIVDRGSDFPSSAADILESWKTGVVFRDDSSRLTTRAWNLYGENDLRQFKYLTEKKRIDVGDWIAEFGAEEVASIRVFHLLCIDDRATSILNRLKQYESSCDRVFVWEPIPDMCNSARKDEIRAVMNREETIVISPNAEEGARLFDMPEPKNLLQCTNLLRRFDDFMDDKNMCVLRCGKLGSLALGARDRCTGTRQVIHLPAYHSRSASQVLDPTGGGNTFLGGFSLGYALSRGDLTVGSICGNIAAACAIEQLGVPKREGDKWNGKTFLERLDHYMKDIHLDCTTDDVRWALEVGI</sequence>
<dbReference type="AlphaFoldDB" id="C5E3I7"/>
<dbReference type="OrthoDB" id="497927at2759"/>
<dbReference type="OMA" id="VIKSWNT"/>
<name>C5E3I7_LACTC</name>
<accession>C5E3I7</accession>
<dbReference type="EMBL" id="CU928180">
    <property type="protein sequence ID" value="CAR30598.1"/>
    <property type="molecule type" value="Genomic_DNA"/>
</dbReference>
<dbReference type="InParanoid" id="C5E3I7"/>
<dbReference type="RefSeq" id="XP_002556460.1">
    <property type="nucleotide sequence ID" value="XM_002556414.1"/>
</dbReference>
<dbReference type="InterPro" id="IPR029056">
    <property type="entry name" value="Ribokinase-like"/>
</dbReference>